<evidence type="ECO:0000256" key="1">
    <source>
        <dbReference type="ARBA" id="ARBA00004173"/>
    </source>
</evidence>
<evidence type="ECO:0000259" key="7">
    <source>
        <dbReference type="SMART" id="SM00916"/>
    </source>
</evidence>
<comment type="similarity">
    <text evidence="2">Belongs to the mitochondrion-specific ribosomal protein mL43 family.</text>
</comment>
<evidence type="ECO:0000256" key="5">
    <source>
        <dbReference type="ARBA" id="ARBA00023274"/>
    </source>
</evidence>
<evidence type="ECO:0000313" key="8">
    <source>
        <dbReference type="EMBL" id="CAH1452204.1"/>
    </source>
</evidence>
<dbReference type="SUPFAM" id="SSF52833">
    <property type="entry name" value="Thioredoxin-like"/>
    <property type="match status" value="1"/>
</dbReference>
<keyword evidence="9" id="KW-1185">Reference proteome</keyword>
<keyword evidence="5" id="KW-0687">Ribonucleoprotein</keyword>
<dbReference type="InterPro" id="IPR036249">
    <property type="entry name" value="Thioredoxin-like_sf"/>
</dbReference>
<sequence>MLSSYSIDIILMVFCFVSLKRKKRSVYCLEHFKVYLNTLTYNTRIPCISRVHFLVLPLQASGFKYEMSQRGVWQLQKLTVSYCNWGGSSRGIRAFMESHLQAFKENNPQLEVVTELNRGQHPFLKGSYKNKNERVVSVMNMTPEDVLLCATRLRNSLGRKIERAIEISTWVSTVYGKTKGERGIEQQKEIGRGGEKDCLNIVRFKLFDLRFPIYKFGFFFYMTISWGTIREFRGKKIIYLMDLYVRVKTDLVAWVQCL</sequence>
<evidence type="ECO:0000256" key="4">
    <source>
        <dbReference type="ARBA" id="ARBA00023128"/>
    </source>
</evidence>
<proteinExistence type="inferred from homology"/>
<keyword evidence="4" id="KW-0496">Mitochondrion</keyword>
<dbReference type="PANTHER" id="PTHR21396:SF2">
    <property type="entry name" value="LARGE RIBOSOMAL SUBUNIT PROTEIN ML43"/>
    <property type="match status" value="1"/>
</dbReference>
<reference evidence="8 9" key="1">
    <citation type="submission" date="2022-01" db="EMBL/GenBank/DDBJ databases">
        <authorList>
            <person name="Xiong W."/>
            <person name="Schranz E."/>
        </authorList>
    </citation>
    <scope>NUCLEOTIDE SEQUENCE [LARGE SCALE GENOMIC DNA]</scope>
</reference>
<dbReference type="Gene3D" id="3.40.30.10">
    <property type="entry name" value="Glutaredoxin"/>
    <property type="match status" value="1"/>
</dbReference>
<dbReference type="InterPro" id="IPR039927">
    <property type="entry name" value="Ribosomal_mL43"/>
</dbReference>
<dbReference type="Pfam" id="PF05047">
    <property type="entry name" value="L51_S25_CI-B8"/>
    <property type="match status" value="1"/>
</dbReference>
<accession>A0AAU9PPP1</accession>
<dbReference type="InterPro" id="IPR007741">
    <property type="entry name" value="Ribosomal_mL43/mS25/NADH_DH"/>
</dbReference>
<protein>
    <recommendedName>
        <fullName evidence="6">Large ribosomal subunit protein mL43</fullName>
    </recommendedName>
</protein>
<feature type="domain" description="Ribosomal protein/NADH dehydrogenase" evidence="7">
    <location>
        <begin position="84"/>
        <end position="157"/>
    </location>
</feature>
<dbReference type="SMART" id="SM00916">
    <property type="entry name" value="L51_S25_CI-B8"/>
    <property type="match status" value="1"/>
</dbReference>
<keyword evidence="3" id="KW-0689">Ribosomal protein</keyword>
<dbReference type="PANTHER" id="PTHR21396">
    <property type="entry name" value="39S RIBOSOMAL PROTEIN L43"/>
    <property type="match status" value="1"/>
</dbReference>
<organism evidence="8 9">
    <name type="scientific">Lactuca virosa</name>
    <dbReference type="NCBI Taxonomy" id="75947"/>
    <lineage>
        <taxon>Eukaryota</taxon>
        <taxon>Viridiplantae</taxon>
        <taxon>Streptophyta</taxon>
        <taxon>Embryophyta</taxon>
        <taxon>Tracheophyta</taxon>
        <taxon>Spermatophyta</taxon>
        <taxon>Magnoliopsida</taxon>
        <taxon>eudicotyledons</taxon>
        <taxon>Gunneridae</taxon>
        <taxon>Pentapetalae</taxon>
        <taxon>asterids</taxon>
        <taxon>campanulids</taxon>
        <taxon>Asterales</taxon>
        <taxon>Asteraceae</taxon>
        <taxon>Cichorioideae</taxon>
        <taxon>Cichorieae</taxon>
        <taxon>Lactucinae</taxon>
        <taxon>Lactuca</taxon>
    </lineage>
</organism>
<dbReference type="Proteomes" id="UP001157418">
    <property type="component" value="Unassembled WGS sequence"/>
</dbReference>
<evidence type="ECO:0000256" key="2">
    <source>
        <dbReference type="ARBA" id="ARBA00006073"/>
    </source>
</evidence>
<evidence type="ECO:0000256" key="3">
    <source>
        <dbReference type="ARBA" id="ARBA00022980"/>
    </source>
</evidence>
<comment type="subcellular location">
    <subcellularLocation>
        <location evidence="1">Mitochondrion</location>
    </subcellularLocation>
</comment>
<dbReference type="EMBL" id="CAKMRJ010005745">
    <property type="protein sequence ID" value="CAH1452204.1"/>
    <property type="molecule type" value="Genomic_DNA"/>
</dbReference>
<dbReference type="AlphaFoldDB" id="A0AAU9PPP1"/>
<evidence type="ECO:0000313" key="9">
    <source>
        <dbReference type="Proteomes" id="UP001157418"/>
    </source>
</evidence>
<dbReference type="GO" id="GO:0005762">
    <property type="term" value="C:mitochondrial large ribosomal subunit"/>
    <property type="evidence" value="ECO:0007669"/>
    <property type="project" value="TreeGrafter"/>
</dbReference>
<evidence type="ECO:0000256" key="6">
    <source>
        <dbReference type="ARBA" id="ARBA00035188"/>
    </source>
</evidence>
<comment type="caution">
    <text evidence="8">The sequence shown here is derived from an EMBL/GenBank/DDBJ whole genome shotgun (WGS) entry which is preliminary data.</text>
</comment>
<gene>
    <name evidence="8" type="ORF">LVIROSA_LOCUS37517</name>
</gene>
<dbReference type="GO" id="GO:0032543">
    <property type="term" value="P:mitochondrial translation"/>
    <property type="evidence" value="ECO:0007669"/>
    <property type="project" value="InterPro"/>
</dbReference>
<name>A0AAU9PPP1_9ASTR</name>
<dbReference type="GO" id="GO:0003735">
    <property type="term" value="F:structural constituent of ribosome"/>
    <property type="evidence" value="ECO:0007669"/>
    <property type="project" value="InterPro"/>
</dbReference>